<evidence type="ECO:0000256" key="5">
    <source>
        <dbReference type="ARBA" id="ARBA00023284"/>
    </source>
</evidence>
<dbReference type="PANTHER" id="PTHR10430:SF39">
    <property type="entry name" value="PEROXISOMAL MEMBRANE ASSOCIATED PROTEIN 20"/>
    <property type="match status" value="1"/>
</dbReference>
<evidence type="ECO:0000256" key="1">
    <source>
        <dbReference type="ARBA" id="ARBA00010505"/>
    </source>
</evidence>
<dbReference type="EMBL" id="MNAD01001195">
    <property type="protein sequence ID" value="OJT07302.1"/>
    <property type="molecule type" value="Genomic_DNA"/>
</dbReference>
<dbReference type="GO" id="GO:0005777">
    <property type="term" value="C:peroxisome"/>
    <property type="evidence" value="ECO:0007669"/>
    <property type="project" value="TreeGrafter"/>
</dbReference>
<feature type="active site" description="Cysteine sulfenic acid (-SOH) intermediate" evidence="6">
    <location>
        <position position="68"/>
    </location>
</feature>
<comment type="similarity">
    <text evidence="1">Belongs to the peroxiredoxin family. Prx5 subfamily.</text>
</comment>
<dbReference type="InterPro" id="IPR013740">
    <property type="entry name" value="Redoxin"/>
</dbReference>
<keyword evidence="3" id="KW-0049">Antioxidant</keyword>
<feature type="domain" description="Redoxin" evidence="7">
    <location>
        <begin position="26"/>
        <end position="216"/>
    </location>
</feature>
<dbReference type="InterPro" id="IPR036249">
    <property type="entry name" value="Thioredoxin-like_sf"/>
</dbReference>
<dbReference type="GO" id="GO:0008379">
    <property type="term" value="F:thioredoxin peroxidase activity"/>
    <property type="evidence" value="ECO:0007669"/>
    <property type="project" value="InterPro"/>
</dbReference>
<dbReference type="Proteomes" id="UP000184267">
    <property type="component" value="Unassembled WGS sequence"/>
</dbReference>
<dbReference type="PANTHER" id="PTHR10430">
    <property type="entry name" value="PEROXIREDOXIN"/>
    <property type="match status" value="1"/>
</dbReference>
<name>A0A1M2VI98_TRAPU</name>
<evidence type="ECO:0000259" key="7">
    <source>
        <dbReference type="Pfam" id="PF08534"/>
    </source>
</evidence>
<keyword evidence="9" id="KW-1185">Reference proteome</keyword>
<dbReference type="AlphaFoldDB" id="A0A1M2VI98"/>
<dbReference type="GO" id="GO:0005829">
    <property type="term" value="C:cytosol"/>
    <property type="evidence" value="ECO:0007669"/>
    <property type="project" value="TreeGrafter"/>
</dbReference>
<comment type="caution">
    <text evidence="8">The sequence shown here is derived from an EMBL/GenBank/DDBJ whole genome shotgun (WGS) entry which is preliminary data.</text>
</comment>
<reference evidence="8 9" key="1">
    <citation type="submission" date="2016-10" db="EMBL/GenBank/DDBJ databases">
        <title>Genome sequence of the basidiomycete white-rot fungus Trametes pubescens.</title>
        <authorList>
            <person name="Makela M.R."/>
            <person name="Granchi Z."/>
            <person name="Peng M."/>
            <person name="De Vries R.P."/>
            <person name="Grigoriev I."/>
            <person name="Riley R."/>
            <person name="Hilden K."/>
        </authorList>
    </citation>
    <scope>NUCLEOTIDE SEQUENCE [LARGE SCALE GENOMIC DNA]</scope>
    <source>
        <strain evidence="8 9">FBCC735</strain>
    </source>
</reference>
<evidence type="ECO:0000313" key="8">
    <source>
        <dbReference type="EMBL" id="OJT07302.1"/>
    </source>
</evidence>
<evidence type="ECO:0000256" key="3">
    <source>
        <dbReference type="ARBA" id="ARBA00022862"/>
    </source>
</evidence>
<evidence type="ECO:0000256" key="6">
    <source>
        <dbReference type="PIRSR" id="PIRSR637944-1"/>
    </source>
</evidence>
<evidence type="ECO:0000256" key="2">
    <source>
        <dbReference type="ARBA" id="ARBA00022559"/>
    </source>
</evidence>
<dbReference type="OMA" id="SAWGKQH"/>
<dbReference type="GO" id="GO:0045454">
    <property type="term" value="P:cell redox homeostasis"/>
    <property type="evidence" value="ECO:0007669"/>
    <property type="project" value="TreeGrafter"/>
</dbReference>
<protein>
    <recommendedName>
        <fullName evidence="7">Redoxin domain-containing protein</fullName>
    </recommendedName>
</protein>
<dbReference type="STRING" id="154538.A0A1M2VI98"/>
<accession>A0A1M2VI98</accession>
<dbReference type="GO" id="GO:0034599">
    <property type="term" value="P:cellular response to oxidative stress"/>
    <property type="evidence" value="ECO:0007669"/>
    <property type="project" value="InterPro"/>
</dbReference>
<dbReference type="OrthoDB" id="1882547at2759"/>
<keyword evidence="5" id="KW-0676">Redox-active center</keyword>
<keyword evidence="2" id="KW-0575">Peroxidase</keyword>
<keyword evidence="4" id="KW-0560">Oxidoreductase</keyword>
<evidence type="ECO:0000313" key="9">
    <source>
        <dbReference type="Proteomes" id="UP000184267"/>
    </source>
</evidence>
<dbReference type="GO" id="GO:0042744">
    <property type="term" value="P:hydrogen peroxide catabolic process"/>
    <property type="evidence" value="ECO:0007669"/>
    <property type="project" value="TreeGrafter"/>
</dbReference>
<dbReference type="InterPro" id="IPR037944">
    <property type="entry name" value="PRX5-like"/>
</dbReference>
<evidence type="ECO:0000256" key="4">
    <source>
        <dbReference type="ARBA" id="ARBA00023002"/>
    </source>
</evidence>
<dbReference type="SUPFAM" id="SSF52833">
    <property type="entry name" value="Thioredoxin-like"/>
    <property type="match status" value="1"/>
</dbReference>
<sequence>MASLLAGATKTAHSLATSLLSAAEAKAGSTLPVSVPVKEDDAEKPFTFAGITGKNVFVGVPGAFTGTCSAQVPGYIRAYEQFRARGVENVYVVGVNDVFVMKCVTRRVWTWRDDGVGLTVIGGQGVEAAAGSRGHAYVRLAVWCLYRMLTRACGTAIHFIADDQGAFVGALGMLFDASPLLGSPRSKRFVAVTEGETISFLTVEPNPGEVTVTAVDKIVPWV</sequence>
<dbReference type="Gene3D" id="3.40.30.10">
    <property type="entry name" value="Glutaredoxin"/>
    <property type="match status" value="1"/>
</dbReference>
<dbReference type="Pfam" id="PF08534">
    <property type="entry name" value="Redoxin"/>
    <property type="match status" value="1"/>
</dbReference>
<dbReference type="GO" id="GO:0005739">
    <property type="term" value="C:mitochondrion"/>
    <property type="evidence" value="ECO:0007669"/>
    <property type="project" value="TreeGrafter"/>
</dbReference>
<gene>
    <name evidence="8" type="ORF">TRAPUB_1845</name>
</gene>
<organism evidence="8 9">
    <name type="scientific">Trametes pubescens</name>
    <name type="common">White-rot fungus</name>
    <dbReference type="NCBI Taxonomy" id="154538"/>
    <lineage>
        <taxon>Eukaryota</taxon>
        <taxon>Fungi</taxon>
        <taxon>Dikarya</taxon>
        <taxon>Basidiomycota</taxon>
        <taxon>Agaricomycotina</taxon>
        <taxon>Agaricomycetes</taxon>
        <taxon>Polyporales</taxon>
        <taxon>Polyporaceae</taxon>
        <taxon>Trametes</taxon>
    </lineage>
</organism>
<proteinExistence type="inferred from homology"/>